<evidence type="ECO:0000313" key="3">
    <source>
        <dbReference type="Proteomes" id="UP001501166"/>
    </source>
</evidence>
<dbReference type="EMBL" id="BAAACW010000007">
    <property type="protein sequence ID" value="GAA0351509.1"/>
    <property type="molecule type" value="Genomic_DNA"/>
</dbReference>
<keyword evidence="1" id="KW-0472">Membrane</keyword>
<keyword evidence="1" id="KW-0812">Transmembrane</keyword>
<reference evidence="2 3" key="1">
    <citation type="journal article" date="2019" name="Int. J. Syst. Evol. Microbiol.">
        <title>The Global Catalogue of Microorganisms (GCM) 10K type strain sequencing project: providing services to taxonomists for standard genome sequencing and annotation.</title>
        <authorList>
            <consortium name="The Broad Institute Genomics Platform"/>
            <consortium name="The Broad Institute Genome Sequencing Center for Infectious Disease"/>
            <person name="Wu L."/>
            <person name="Ma J."/>
        </authorList>
    </citation>
    <scope>NUCLEOTIDE SEQUENCE [LARGE SCALE GENOMIC DNA]</scope>
    <source>
        <strain evidence="2 3">JCM 12662</strain>
    </source>
</reference>
<sequence>MKVIMEHPSGMVKEVKKGFSWTVFFFGLFVPLIRGDLKWAAIMFALSLLAGSLSFGLGSLFISLIFSFIYNKLYIKELLEKGYRPAPEFEVAVSSYVNS</sequence>
<feature type="transmembrane region" description="Helical" evidence="1">
    <location>
        <begin position="18"/>
        <end position="35"/>
    </location>
</feature>
<proteinExistence type="predicted"/>
<gene>
    <name evidence="2" type="ORF">GCM10008932_00820</name>
</gene>
<protein>
    <recommendedName>
        <fullName evidence="4">DUF2628 domain-containing protein</fullName>
    </recommendedName>
</protein>
<comment type="caution">
    <text evidence="2">The sequence shown here is derived from an EMBL/GenBank/DDBJ whole genome shotgun (WGS) entry which is preliminary data.</text>
</comment>
<accession>A0ABN0WZV8</accession>
<evidence type="ECO:0000313" key="2">
    <source>
        <dbReference type="EMBL" id="GAA0351509.1"/>
    </source>
</evidence>
<dbReference type="RefSeq" id="WP_343752854.1">
    <property type="nucleotide sequence ID" value="NZ_BAAACW010000007.1"/>
</dbReference>
<feature type="transmembrane region" description="Helical" evidence="1">
    <location>
        <begin position="41"/>
        <end position="70"/>
    </location>
</feature>
<keyword evidence="3" id="KW-1185">Reference proteome</keyword>
<organism evidence="2 3">
    <name type="scientific">Alkalibacterium iburiense</name>
    <dbReference type="NCBI Taxonomy" id="290589"/>
    <lineage>
        <taxon>Bacteria</taxon>
        <taxon>Bacillati</taxon>
        <taxon>Bacillota</taxon>
        <taxon>Bacilli</taxon>
        <taxon>Lactobacillales</taxon>
        <taxon>Carnobacteriaceae</taxon>
        <taxon>Alkalibacterium</taxon>
    </lineage>
</organism>
<dbReference type="Proteomes" id="UP001501166">
    <property type="component" value="Unassembled WGS sequence"/>
</dbReference>
<evidence type="ECO:0000256" key="1">
    <source>
        <dbReference type="SAM" id="Phobius"/>
    </source>
</evidence>
<evidence type="ECO:0008006" key="4">
    <source>
        <dbReference type="Google" id="ProtNLM"/>
    </source>
</evidence>
<keyword evidence="1" id="KW-1133">Transmembrane helix</keyword>
<name>A0ABN0WZV8_9LACT</name>